<keyword evidence="1" id="KW-0812">Transmembrane</keyword>
<gene>
    <name evidence="2 4" type="ORF">BDZ99DRAFT_112734</name>
</gene>
<proteinExistence type="predicted"/>
<keyword evidence="1" id="KW-0472">Membrane</keyword>
<dbReference type="GeneID" id="54453328"/>
<dbReference type="EMBL" id="MU003710">
    <property type="protein sequence ID" value="KAF2805083.1"/>
    <property type="molecule type" value="Genomic_DNA"/>
</dbReference>
<dbReference type="Proteomes" id="UP000504636">
    <property type="component" value="Unplaced"/>
</dbReference>
<keyword evidence="3" id="KW-1185">Reference proteome</keyword>
<evidence type="ECO:0000313" key="2">
    <source>
        <dbReference type="EMBL" id="KAF2805083.1"/>
    </source>
</evidence>
<accession>A0A6A6Y959</accession>
<dbReference type="AlphaFoldDB" id="A0A6A6Y959"/>
<reference evidence="4" key="3">
    <citation type="submission" date="2025-04" db="UniProtKB">
        <authorList>
            <consortium name="RefSeq"/>
        </authorList>
    </citation>
    <scope>IDENTIFICATION</scope>
    <source>
        <strain evidence="4">CBS 304.34</strain>
    </source>
</reference>
<feature type="transmembrane region" description="Helical" evidence="1">
    <location>
        <begin position="121"/>
        <end position="143"/>
    </location>
</feature>
<dbReference type="Pfam" id="PF12351">
    <property type="entry name" value="Fig1"/>
    <property type="match status" value="1"/>
</dbReference>
<dbReference type="InterPro" id="IPR033481">
    <property type="entry name" value="Dni1/Fig1"/>
</dbReference>
<organism evidence="2">
    <name type="scientific">Mytilinidion resinicola</name>
    <dbReference type="NCBI Taxonomy" id="574789"/>
    <lineage>
        <taxon>Eukaryota</taxon>
        <taxon>Fungi</taxon>
        <taxon>Dikarya</taxon>
        <taxon>Ascomycota</taxon>
        <taxon>Pezizomycotina</taxon>
        <taxon>Dothideomycetes</taxon>
        <taxon>Pleosporomycetidae</taxon>
        <taxon>Mytilinidiales</taxon>
        <taxon>Mytilinidiaceae</taxon>
        <taxon>Mytilinidion</taxon>
    </lineage>
</organism>
<evidence type="ECO:0000313" key="4">
    <source>
        <dbReference type="RefSeq" id="XP_033572047.1"/>
    </source>
</evidence>
<dbReference type="OrthoDB" id="3524679at2759"/>
<reference evidence="4" key="2">
    <citation type="submission" date="2020-04" db="EMBL/GenBank/DDBJ databases">
        <authorList>
            <consortium name="NCBI Genome Project"/>
        </authorList>
    </citation>
    <scope>NUCLEOTIDE SEQUENCE</scope>
    <source>
        <strain evidence="4">CBS 304.34</strain>
    </source>
</reference>
<evidence type="ECO:0000256" key="1">
    <source>
        <dbReference type="SAM" id="Phobius"/>
    </source>
</evidence>
<feature type="transmembrane region" description="Helical" evidence="1">
    <location>
        <begin position="12"/>
        <end position="29"/>
    </location>
</feature>
<sequence length="144" mass="15357">MTISDRMNNVNYRLLVYLLLIPILLFYTLCLTGCVSNSPGIPNIFAAKIEGRNSTVSTISAIRVNYFGICASISNKLFCQSSSGKTAGALLNSILNSNANVTSTTISAALVSLAFTIQSKIILYLLAAAGVVFFISLILLALLK</sequence>
<name>A0A6A6Y959_9PEZI</name>
<keyword evidence="1" id="KW-1133">Transmembrane helix</keyword>
<protein>
    <submittedName>
        <fullName evidence="2 4">Uncharacterized protein</fullName>
    </submittedName>
</protein>
<dbReference type="RefSeq" id="XP_033572047.1">
    <property type="nucleotide sequence ID" value="XM_033712435.1"/>
</dbReference>
<reference evidence="2 4" key="1">
    <citation type="journal article" date="2020" name="Stud. Mycol.">
        <title>101 Dothideomycetes genomes: a test case for predicting lifestyles and emergence of pathogens.</title>
        <authorList>
            <person name="Haridas S."/>
            <person name="Albert R."/>
            <person name="Binder M."/>
            <person name="Bloem J."/>
            <person name="Labutti K."/>
            <person name="Salamov A."/>
            <person name="Andreopoulos B."/>
            <person name="Baker S."/>
            <person name="Barry K."/>
            <person name="Bills G."/>
            <person name="Bluhm B."/>
            <person name="Cannon C."/>
            <person name="Castanera R."/>
            <person name="Culley D."/>
            <person name="Daum C."/>
            <person name="Ezra D."/>
            <person name="Gonzalez J."/>
            <person name="Henrissat B."/>
            <person name="Kuo A."/>
            <person name="Liang C."/>
            <person name="Lipzen A."/>
            <person name="Lutzoni F."/>
            <person name="Magnuson J."/>
            <person name="Mondo S."/>
            <person name="Nolan M."/>
            <person name="Ohm R."/>
            <person name="Pangilinan J."/>
            <person name="Park H.-J."/>
            <person name="Ramirez L."/>
            <person name="Alfaro M."/>
            <person name="Sun H."/>
            <person name="Tritt A."/>
            <person name="Yoshinaga Y."/>
            <person name="Zwiers L.-H."/>
            <person name="Turgeon B."/>
            <person name="Goodwin S."/>
            <person name="Spatafora J."/>
            <person name="Crous P."/>
            <person name="Grigoriev I."/>
        </authorList>
    </citation>
    <scope>NUCLEOTIDE SEQUENCE</scope>
    <source>
        <strain evidence="2 4">CBS 304.34</strain>
    </source>
</reference>
<dbReference type="GO" id="GO:0016020">
    <property type="term" value="C:membrane"/>
    <property type="evidence" value="ECO:0007669"/>
    <property type="project" value="InterPro"/>
</dbReference>
<evidence type="ECO:0000313" key="3">
    <source>
        <dbReference type="Proteomes" id="UP000504636"/>
    </source>
</evidence>